<dbReference type="InterPro" id="IPR037041">
    <property type="entry name" value="Trigger_fac_C_sf"/>
</dbReference>
<dbReference type="PANTHER" id="PTHR30560:SF3">
    <property type="entry name" value="TRIGGER FACTOR-LIKE PROTEIN TIG, CHLOROPLASTIC"/>
    <property type="match status" value="1"/>
</dbReference>
<dbReference type="InterPro" id="IPR036611">
    <property type="entry name" value="Trigger_fac_ribosome-bd_sf"/>
</dbReference>
<evidence type="ECO:0000256" key="8">
    <source>
        <dbReference type="ARBA" id="ARBA00023235"/>
    </source>
</evidence>
<dbReference type="GO" id="GO:0043335">
    <property type="term" value="P:protein unfolding"/>
    <property type="evidence" value="ECO:0007669"/>
    <property type="project" value="TreeGrafter"/>
</dbReference>
<comment type="function">
    <text evidence="10 12">Involved in protein export. Acts as a chaperone by maintaining the newly synthesized protein in an open conformation. Functions as a peptidyl-prolyl cis-trans isomerase.</text>
</comment>
<dbReference type="PANTHER" id="PTHR30560">
    <property type="entry name" value="TRIGGER FACTOR CHAPERONE AND PEPTIDYL-PROLYL CIS/TRANS ISOMERASE"/>
    <property type="match status" value="1"/>
</dbReference>
<keyword evidence="15" id="KW-0175">Coiled coil</keyword>
<evidence type="ECO:0000256" key="3">
    <source>
        <dbReference type="ARBA" id="ARBA00013194"/>
    </source>
</evidence>
<sequence length="429" mass="47917">MKVTAERIDNHKMVLEMEVPQVEVKKAFDRAYQNLANKVNIPGFRKGKTPRKVLEMRIGKEAFADEAFELLAPAAYGKALEEQDVEPVSRPQIDVVILEEDKPFVFKATVITKPEISIGQYKDLKVEHKPAEIGETEINKALEDLREKNAKMSVVENAVLQKGDFAIIDFAGYIDGQPFKGGDAKGYPLEVGSGSFIPGFEDQLIGAKTEENREVTVTFPADYFVAELAGKEAKFTVTVHDIKRKELPVLDDEFAKDAGEFNSLEELKADIKNKLEKAAAERSEKEFRNQAIKQAVDNATVDIPDVMIEDKIDQMIQDFDINLQNRGMALDQYLKYLNMDIAGLREKYRESAAVSVKTDLLLDAVVKAEEIKAETKDLEDEVAAMAAEYHAPLEDVRKVILEQNRVGALALSVARKKAAKLIIDSAVKQ</sequence>
<dbReference type="InterPro" id="IPR046357">
    <property type="entry name" value="PPIase_dom_sf"/>
</dbReference>
<feature type="domain" description="PPIase FKBP-type" evidence="16">
    <location>
        <begin position="163"/>
        <end position="223"/>
    </location>
</feature>
<evidence type="ECO:0000313" key="18">
    <source>
        <dbReference type="Proteomes" id="UP000003240"/>
    </source>
</evidence>
<dbReference type="GO" id="GO:0003755">
    <property type="term" value="F:peptidyl-prolyl cis-trans isomerase activity"/>
    <property type="evidence" value="ECO:0007669"/>
    <property type="project" value="UniProtKB-UniRule"/>
</dbReference>
<evidence type="ECO:0000256" key="13">
    <source>
        <dbReference type="PROSITE-ProRule" id="PRU00277"/>
    </source>
</evidence>
<protein>
    <recommendedName>
        <fullName evidence="4 12">Trigger factor</fullName>
        <shortName evidence="12">TF</shortName>
        <ecNumber evidence="3 12">5.2.1.8</ecNumber>
    </recommendedName>
    <alternativeName>
        <fullName evidence="11 12">PPIase</fullName>
    </alternativeName>
</protein>
<evidence type="ECO:0000256" key="5">
    <source>
        <dbReference type="ARBA" id="ARBA00022618"/>
    </source>
</evidence>
<dbReference type="eggNOG" id="COG0544">
    <property type="taxonomic scope" value="Bacteria"/>
</dbReference>
<keyword evidence="9 12" id="KW-0131">Cell cycle</keyword>
<dbReference type="EC" id="5.2.1.8" evidence="3 12"/>
<dbReference type="GO" id="GO:0051083">
    <property type="term" value="P:'de novo' cotranslational protein folding"/>
    <property type="evidence" value="ECO:0007669"/>
    <property type="project" value="TreeGrafter"/>
</dbReference>
<dbReference type="GO" id="GO:0043022">
    <property type="term" value="F:ribosome binding"/>
    <property type="evidence" value="ECO:0007669"/>
    <property type="project" value="TreeGrafter"/>
</dbReference>
<dbReference type="FunFam" id="3.10.50.40:FF:000001">
    <property type="entry name" value="Trigger factor"/>
    <property type="match status" value="1"/>
</dbReference>
<keyword evidence="8 12" id="KW-0413">Isomerase</keyword>
<dbReference type="NCBIfam" id="TIGR00115">
    <property type="entry name" value="tig"/>
    <property type="match status" value="1"/>
</dbReference>
<dbReference type="InterPro" id="IPR027304">
    <property type="entry name" value="Trigger_fact/SurA_dom_sf"/>
</dbReference>
<dbReference type="Pfam" id="PF05697">
    <property type="entry name" value="Trigger_N"/>
    <property type="match status" value="1"/>
</dbReference>
<dbReference type="HAMAP" id="MF_00303">
    <property type="entry name" value="Trigger_factor_Tig"/>
    <property type="match status" value="1"/>
</dbReference>
<evidence type="ECO:0000256" key="9">
    <source>
        <dbReference type="ARBA" id="ARBA00023306"/>
    </source>
</evidence>
<evidence type="ECO:0000256" key="10">
    <source>
        <dbReference type="ARBA" id="ARBA00024849"/>
    </source>
</evidence>
<evidence type="ECO:0000256" key="4">
    <source>
        <dbReference type="ARBA" id="ARBA00016902"/>
    </source>
</evidence>
<name>F7NHK3_9FIRM</name>
<keyword evidence="6 12" id="KW-0697">Rotamase</keyword>
<evidence type="ECO:0000256" key="2">
    <source>
        <dbReference type="ARBA" id="ARBA00005464"/>
    </source>
</evidence>
<dbReference type="InterPro" id="IPR008880">
    <property type="entry name" value="Trigger_fac_C"/>
</dbReference>
<evidence type="ECO:0000256" key="6">
    <source>
        <dbReference type="ARBA" id="ARBA00023110"/>
    </source>
</evidence>
<keyword evidence="5 12" id="KW-0132">Cell division</keyword>
<evidence type="ECO:0000256" key="11">
    <source>
        <dbReference type="ARBA" id="ARBA00029986"/>
    </source>
</evidence>
<dbReference type="GO" id="GO:0044183">
    <property type="term" value="F:protein folding chaperone"/>
    <property type="evidence" value="ECO:0007669"/>
    <property type="project" value="TreeGrafter"/>
</dbReference>
<dbReference type="Gene3D" id="3.10.50.40">
    <property type="match status" value="1"/>
</dbReference>
<keyword evidence="12" id="KW-0963">Cytoplasm</keyword>
<accession>F7NHK3</accession>
<evidence type="ECO:0000256" key="14">
    <source>
        <dbReference type="RuleBase" id="RU003914"/>
    </source>
</evidence>
<comment type="caution">
    <text evidence="17">The sequence shown here is derived from an EMBL/GenBank/DDBJ whole genome shotgun (WGS) entry which is preliminary data.</text>
</comment>
<dbReference type="SUPFAM" id="SSF102735">
    <property type="entry name" value="Trigger factor ribosome-binding domain"/>
    <property type="match status" value="1"/>
</dbReference>
<evidence type="ECO:0000313" key="17">
    <source>
        <dbReference type="EMBL" id="EGO64378.1"/>
    </source>
</evidence>
<comment type="catalytic activity">
    <reaction evidence="1 12 13">
        <text>[protein]-peptidylproline (omega=180) = [protein]-peptidylproline (omega=0)</text>
        <dbReference type="Rhea" id="RHEA:16237"/>
        <dbReference type="Rhea" id="RHEA-COMP:10747"/>
        <dbReference type="Rhea" id="RHEA-COMP:10748"/>
        <dbReference type="ChEBI" id="CHEBI:83833"/>
        <dbReference type="ChEBI" id="CHEBI:83834"/>
        <dbReference type="EC" id="5.2.1.8"/>
    </reaction>
</comment>
<dbReference type="GO" id="GO:0051301">
    <property type="term" value="P:cell division"/>
    <property type="evidence" value="ECO:0007669"/>
    <property type="project" value="UniProtKB-KW"/>
</dbReference>
<comment type="subcellular location">
    <subcellularLocation>
        <location evidence="12">Cytoplasm</location>
    </subcellularLocation>
    <text evidence="12">About half TF is bound to the ribosome near the polypeptide exit tunnel while the other half is free in the cytoplasm.</text>
</comment>
<dbReference type="Pfam" id="PF00254">
    <property type="entry name" value="FKBP_C"/>
    <property type="match status" value="1"/>
</dbReference>
<dbReference type="SUPFAM" id="SSF54534">
    <property type="entry name" value="FKBP-like"/>
    <property type="match status" value="1"/>
</dbReference>
<dbReference type="PROSITE" id="PS50059">
    <property type="entry name" value="FKBP_PPIASE"/>
    <property type="match status" value="1"/>
</dbReference>
<dbReference type="PIRSF" id="PIRSF003095">
    <property type="entry name" value="Trigger_factor"/>
    <property type="match status" value="1"/>
</dbReference>
<dbReference type="EMBL" id="AFGF01000056">
    <property type="protein sequence ID" value="EGO64378.1"/>
    <property type="molecule type" value="Genomic_DNA"/>
</dbReference>
<dbReference type="Gene3D" id="1.10.3120.10">
    <property type="entry name" value="Trigger factor, C-terminal domain"/>
    <property type="match status" value="1"/>
</dbReference>
<comment type="similarity">
    <text evidence="2 12 14">Belongs to the FKBP-type PPIase family. Tig subfamily.</text>
</comment>
<dbReference type="RefSeq" id="WP_004094393.1">
    <property type="nucleotide sequence ID" value="NZ_AFGF01000056.1"/>
</dbReference>
<dbReference type="InterPro" id="IPR008881">
    <property type="entry name" value="Trigger_fac_ribosome-bd_bac"/>
</dbReference>
<reference evidence="17 18" key="1">
    <citation type="journal article" date="2011" name="EMBO J.">
        <title>Structural diversity of bacterial flagellar motors.</title>
        <authorList>
            <person name="Chen S."/>
            <person name="Beeby M."/>
            <person name="Murphy G.E."/>
            <person name="Leadbetter J.R."/>
            <person name="Hendrixson D.R."/>
            <person name="Briegel A."/>
            <person name="Li Z."/>
            <person name="Shi J."/>
            <person name="Tocheva E.I."/>
            <person name="Muller A."/>
            <person name="Dobro M.J."/>
            <person name="Jensen G.J."/>
        </authorList>
    </citation>
    <scope>NUCLEOTIDE SEQUENCE [LARGE SCALE GENOMIC DNA]</scope>
    <source>
        <strain evidence="17 18">DSM 6540</strain>
    </source>
</reference>
<dbReference type="STRING" id="1009370.ALO_07753"/>
<dbReference type="Proteomes" id="UP000003240">
    <property type="component" value="Unassembled WGS sequence"/>
</dbReference>
<evidence type="ECO:0000259" key="16">
    <source>
        <dbReference type="PROSITE" id="PS50059"/>
    </source>
</evidence>
<gene>
    <name evidence="12" type="primary">tig</name>
    <name evidence="17" type="ORF">ALO_07753</name>
</gene>
<evidence type="ECO:0000256" key="15">
    <source>
        <dbReference type="SAM" id="Coils"/>
    </source>
</evidence>
<dbReference type="Gene3D" id="3.30.70.1050">
    <property type="entry name" value="Trigger factor ribosome-binding domain"/>
    <property type="match status" value="1"/>
</dbReference>
<dbReference type="GO" id="GO:0005737">
    <property type="term" value="C:cytoplasm"/>
    <property type="evidence" value="ECO:0007669"/>
    <property type="project" value="UniProtKB-SubCell"/>
</dbReference>
<evidence type="ECO:0000256" key="1">
    <source>
        <dbReference type="ARBA" id="ARBA00000971"/>
    </source>
</evidence>
<feature type="coiled-coil region" evidence="15">
    <location>
        <begin position="361"/>
        <end position="388"/>
    </location>
</feature>
<dbReference type="InterPro" id="IPR005215">
    <property type="entry name" value="Trig_fac"/>
</dbReference>
<organism evidence="17 18">
    <name type="scientific">Acetonema longum DSM 6540</name>
    <dbReference type="NCBI Taxonomy" id="1009370"/>
    <lineage>
        <taxon>Bacteria</taxon>
        <taxon>Bacillati</taxon>
        <taxon>Bacillota</taxon>
        <taxon>Negativicutes</taxon>
        <taxon>Acetonemataceae</taxon>
        <taxon>Acetonema</taxon>
    </lineage>
</organism>
<dbReference type="GO" id="GO:0015031">
    <property type="term" value="P:protein transport"/>
    <property type="evidence" value="ECO:0007669"/>
    <property type="project" value="UniProtKB-UniRule"/>
</dbReference>
<comment type="domain">
    <text evidence="12">Consists of 3 domains; the N-terminus binds the ribosome, the middle domain has PPIase activity, while the C-terminus has intrinsic chaperone activity on its own.</text>
</comment>
<dbReference type="Pfam" id="PF05698">
    <property type="entry name" value="Trigger_C"/>
    <property type="match status" value="1"/>
</dbReference>
<dbReference type="SUPFAM" id="SSF109998">
    <property type="entry name" value="Triger factor/SurA peptide-binding domain-like"/>
    <property type="match status" value="1"/>
</dbReference>
<evidence type="ECO:0000256" key="12">
    <source>
        <dbReference type="HAMAP-Rule" id="MF_00303"/>
    </source>
</evidence>
<dbReference type="AlphaFoldDB" id="F7NHK3"/>
<keyword evidence="7 12" id="KW-0143">Chaperone</keyword>
<proteinExistence type="inferred from homology"/>
<keyword evidence="18" id="KW-1185">Reference proteome</keyword>
<dbReference type="InterPro" id="IPR001179">
    <property type="entry name" value="PPIase_FKBP_dom"/>
</dbReference>
<evidence type="ECO:0000256" key="7">
    <source>
        <dbReference type="ARBA" id="ARBA00023186"/>
    </source>
</evidence>
<dbReference type="OrthoDB" id="9767721at2"/>